<dbReference type="PROSITE" id="PS50082">
    <property type="entry name" value="WD_REPEATS_2"/>
    <property type="match status" value="2"/>
</dbReference>
<organism evidence="4">
    <name type="scientific">Octopus bimaculoides</name>
    <name type="common">California two-spotted octopus</name>
    <dbReference type="NCBI Taxonomy" id="37653"/>
    <lineage>
        <taxon>Eukaryota</taxon>
        <taxon>Metazoa</taxon>
        <taxon>Spiralia</taxon>
        <taxon>Lophotrochozoa</taxon>
        <taxon>Mollusca</taxon>
        <taxon>Cephalopoda</taxon>
        <taxon>Coleoidea</taxon>
        <taxon>Octopodiformes</taxon>
        <taxon>Octopoda</taxon>
        <taxon>Incirrata</taxon>
        <taxon>Octopodidae</taxon>
        <taxon>Octopus</taxon>
    </lineage>
</organism>
<keyword evidence="3" id="KW-0472">Membrane</keyword>
<reference evidence="4" key="1">
    <citation type="submission" date="2015-07" db="EMBL/GenBank/DDBJ databases">
        <title>MeaNS - Measles Nucleotide Surveillance Program.</title>
        <authorList>
            <person name="Tran T."/>
            <person name="Druce J."/>
        </authorList>
    </citation>
    <scope>NUCLEOTIDE SEQUENCE</scope>
    <source>
        <strain evidence="4">UCB-OBI-ISO-001</strain>
        <tissue evidence="4">Gonad</tissue>
    </source>
</reference>
<dbReference type="STRING" id="37653.A0A0L8FWN3"/>
<dbReference type="EMBL" id="KQ425692">
    <property type="protein sequence ID" value="KOF69102.1"/>
    <property type="molecule type" value="Genomic_DNA"/>
</dbReference>
<dbReference type="Pfam" id="PF00400">
    <property type="entry name" value="WD40"/>
    <property type="match status" value="2"/>
</dbReference>
<dbReference type="KEGG" id="obi:106880686"/>
<evidence type="ECO:0000313" key="4">
    <source>
        <dbReference type="EMBL" id="KOF69102.1"/>
    </source>
</evidence>
<evidence type="ECO:0000256" key="2">
    <source>
        <dbReference type="SAM" id="MobiDB-lite"/>
    </source>
</evidence>
<sequence>MNEEEAPVPIVALTMVLGTIVMMVVFFFFVAKKSKEEREKEIEETSATKPKPKQNQSQNGKQPANKAAKKPFTTKKKAQVTYTHPWLLTTLKGHTNTILDMDFSQNGKYFITVAEDRSAFIWSIKNFSHKEHRYIRAPIDVDHATRVRFSPDTKAFLVSLARKNILRIYRIGKKNDGSIGSFVAAFDFPKYNKADIRNIGVASNGRFIMVGYANTTIFVISIKGDILATIDTHQVTNSLALVSHCGRFIGSSGFTPDVKVWEVCFDKSLLFKEVSRAFELKGHSAGVKCFSFNMDSTRMASASKDGTWKLWDTDVQYKKQQDPYLLYTGTFHSNPSHIVLSPDSRTVVMSHGNKIVVFNTFSKKIEMVMENVHEGPVEGLRFDSNSKYFVSIGDKHVLIFNNITGYRAAIEELNDKLNKTNSNTVAERIKEQIQEATDALQEILPKSS</sequence>
<dbReference type="SUPFAM" id="SSF50978">
    <property type="entry name" value="WD40 repeat-like"/>
    <property type="match status" value="1"/>
</dbReference>
<accession>A0A0L8FWN3</accession>
<feature type="compositionally biased region" description="Polar residues" evidence="2">
    <location>
        <begin position="45"/>
        <end position="62"/>
    </location>
</feature>
<feature type="repeat" description="WD" evidence="1">
    <location>
        <begin position="280"/>
        <end position="312"/>
    </location>
</feature>
<dbReference type="GO" id="GO:0030968">
    <property type="term" value="P:endoplasmic reticulum unfolded protein response"/>
    <property type="evidence" value="ECO:0007669"/>
    <property type="project" value="TreeGrafter"/>
</dbReference>
<evidence type="ECO:0000256" key="1">
    <source>
        <dbReference type="PROSITE-ProRule" id="PRU00221"/>
    </source>
</evidence>
<protein>
    <submittedName>
        <fullName evidence="4">Uncharacterized protein</fullName>
    </submittedName>
</protein>
<dbReference type="OMA" id="WDINVRY"/>
<feature type="repeat" description="WD" evidence="1">
    <location>
        <begin position="91"/>
        <end position="126"/>
    </location>
</feature>
<dbReference type="PANTHER" id="PTHR44321">
    <property type="entry name" value="TRANSDUCIN BETA-LIKE PROTEIN 2"/>
    <property type="match status" value="1"/>
</dbReference>
<gene>
    <name evidence="4" type="ORF">OCBIM_22005635mg</name>
</gene>
<dbReference type="InterPro" id="IPR001680">
    <property type="entry name" value="WD40_rpt"/>
</dbReference>
<dbReference type="InterPro" id="IPR036322">
    <property type="entry name" value="WD40_repeat_dom_sf"/>
</dbReference>
<evidence type="ECO:0000256" key="3">
    <source>
        <dbReference type="SAM" id="Phobius"/>
    </source>
</evidence>
<dbReference type="PANTHER" id="PTHR44321:SF1">
    <property type="entry name" value="TRANSDUCIN BETA-LIKE PROTEIN 2"/>
    <property type="match status" value="1"/>
</dbReference>
<keyword evidence="1" id="KW-0853">WD repeat</keyword>
<feature type="region of interest" description="Disordered" evidence="2">
    <location>
        <begin position="40"/>
        <end position="74"/>
    </location>
</feature>
<dbReference type="SMART" id="SM00320">
    <property type="entry name" value="WD40"/>
    <property type="match status" value="6"/>
</dbReference>
<feature type="transmembrane region" description="Helical" evidence="3">
    <location>
        <begin position="6"/>
        <end position="30"/>
    </location>
</feature>
<keyword evidence="3" id="KW-1133">Transmembrane helix</keyword>
<keyword evidence="3" id="KW-0812">Transmembrane</keyword>
<dbReference type="InterPro" id="IPR042410">
    <property type="entry name" value="WBSCR13"/>
</dbReference>
<proteinExistence type="predicted"/>
<dbReference type="InterPro" id="IPR015943">
    <property type="entry name" value="WD40/YVTN_repeat-like_dom_sf"/>
</dbReference>
<dbReference type="AlphaFoldDB" id="A0A0L8FWN3"/>
<dbReference type="GO" id="GO:0005783">
    <property type="term" value="C:endoplasmic reticulum"/>
    <property type="evidence" value="ECO:0007669"/>
    <property type="project" value="TreeGrafter"/>
</dbReference>
<dbReference type="OrthoDB" id="200924at2759"/>
<dbReference type="PROSITE" id="PS50294">
    <property type="entry name" value="WD_REPEATS_REGION"/>
    <property type="match status" value="2"/>
</dbReference>
<name>A0A0L8FWN3_OCTBM</name>
<dbReference type="Gene3D" id="2.130.10.10">
    <property type="entry name" value="YVTN repeat-like/Quinoprotein amine dehydrogenase"/>
    <property type="match status" value="2"/>
</dbReference>